<accession>B8C6G3</accession>
<feature type="compositionally biased region" description="Basic and acidic residues" evidence="1">
    <location>
        <begin position="19"/>
        <end position="34"/>
    </location>
</feature>
<feature type="compositionally biased region" description="Basic residues" evidence="1">
    <location>
        <begin position="456"/>
        <end position="468"/>
    </location>
</feature>
<feature type="compositionally biased region" description="Basic and acidic residues" evidence="1">
    <location>
        <begin position="128"/>
        <end position="142"/>
    </location>
</feature>
<keyword evidence="3" id="KW-1185">Reference proteome</keyword>
<feature type="compositionally biased region" description="Basic and acidic residues" evidence="1">
    <location>
        <begin position="367"/>
        <end position="382"/>
    </location>
</feature>
<dbReference type="GeneID" id="7452419"/>
<reference evidence="2 3" key="2">
    <citation type="journal article" date="2008" name="Nature">
        <title>The Phaeodactylum genome reveals the evolutionary history of diatom genomes.</title>
        <authorList>
            <person name="Bowler C."/>
            <person name="Allen A.E."/>
            <person name="Badger J.H."/>
            <person name="Grimwood J."/>
            <person name="Jabbari K."/>
            <person name="Kuo A."/>
            <person name="Maheswari U."/>
            <person name="Martens C."/>
            <person name="Maumus F."/>
            <person name="Otillar R.P."/>
            <person name="Rayko E."/>
            <person name="Salamov A."/>
            <person name="Vandepoele K."/>
            <person name="Beszteri B."/>
            <person name="Gruber A."/>
            <person name="Heijde M."/>
            <person name="Katinka M."/>
            <person name="Mock T."/>
            <person name="Valentin K."/>
            <person name="Verret F."/>
            <person name="Berges J.A."/>
            <person name="Brownlee C."/>
            <person name="Cadoret J.P."/>
            <person name="Chiovitti A."/>
            <person name="Choi C.J."/>
            <person name="Coesel S."/>
            <person name="De Martino A."/>
            <person name="Detter J.C."/>
            <person name="Durkin C."/>
            <person name="Falciatore A."/>
            <person name="Fournet J."/>
            <person name="Haruta M."/>
            <person name="Huysman M.J."/>
            <person name="Jenkins B.D."/>
            <person name="Jiroutova K."/>
            <person name="Jorgensen R.E."/>
            <person name="Joubert Y."/>
            <person name="Kaplan A."/>
            <person name="Kroger N."/>
            <person name="Kroth P.G."/>
            <person name="La Roche J."/>
            <person name="Lindquist E."/>
            <person name="Lommer M."/>
            <person name="Martin-Jezequel V."/>
            <person name="Lopez P.J."/>
            <person name="Lucas S."/>
            <person name="Mangogna M."/>
            <person name="McGinnis K."/>
            <person name="Medlin L.K."/>
            <person name="Montsant A."/>
            <person name="Oudot-Le Secq M.P."/>
            <person name="Napoli C."/>
            <person name="Obornik M."/>
            <person name="Parker M.S."/>
            <person name="Petit J.L."/>
            <person name="Porcel B.M."/>
            <person name="Poulsen N."/>
            <person name="Robison M."/>
            <person name="Rychlewski L."/>
            <person name="Rynearson T.A."/>
            <person name="Schmutz J."/>
            <person name="Shapiro H."/>
            <person name="Siaut M."/>
            <person name="Stanley M."/>
            <person name="Sussman M.R."/>
            <person name="Taylor A.R."/>
            <person name="Vardi A."/>
            <person name="von Dassow P."/>
            <person name="Vyverman W."/>
            <person name="Willis A."/>
            <person name="Wyrwicz L.S."/>
            <person name="Rokhsar D.S."/>
            <person name="Weissenbach J."/>
            <person name="Armbrust E.V."/>
            <person name="Green B.R."/>
            <person name="Van de Peer Y."/>
            <person name="Grigoriev I.V."/>
        </authorList>
    </citation>
    <scope>NUCLEOTIDE SEQUENCE [LARGE SCALE GENOMIC DNA]</scope>
    <source>
        <strain evidence="2 3">CCMP1335</strain>
    </source>
</reference>
<protein>
    <submittedName>
        <fullName evidence="2">Uncharacterized protein</fullName>
    </submittedName>
</protein>
<dbReference type="PaxDb" id="35128-Thaps7416"/>
<proteinExistence type="predicted"/>
<evidence type="ECO:0000313" key="3">
    <source>
        <dbReference type="Proteomes" id="UP000001449"/>
    </source>
</evidence>
<evidence type="ECO:0000256" key="1">
    <source>
        <dbReference type="SAM" id="MobiDB-lite"/>
    </source>
</evidence>
<feature type="compositionally biased region" description="Polar residues" evidence="1">
    <location>
        <begin position="223"/>
        <end position="240"/>
    </location>
</feature>
<name>B8C6G3_THAPS</name>
<dbReference type="AlphaFoldDB" id="B8C6G3"/>
<sequence>MARTPRSSSRAPSQARANTRNEHQVPEEKMERSRSKSRARSMSRASKSSRRMERPADEYYERHAQITYNESSRGRSSSRSAAPNPPNKDTSASRKFIVEICSTSNDIIGVNEVVDDALSEGSPFSGRVKKETSFHEEMDRSSARIHHQQQEQSGRRQATAHRSRSKSILRSSNNDLRGSLSSQERVSFAVDNDVSSSFDRRSVDFLHEKESDYSRGREAPSRSMISQDYSVPRQTRSLSRPRNHVVNDVVDFDPKSNSSFIDRRSLDKYNNLGTLLKKPQHPGYRSSFRTSNNTQETVLTIDDDDDDDSFAPGSTRMQEIMHQYVMEDVEEESDDDGTILSDCPVAENRREYNRAKSLEPNNPRHSSNHDIHDNHTKQERQSRFKAMISRKSHSKRQMIVPYSSDSRKSLDTEGTAMTSCTDEDQNKPSLCVDRAENSLKLHQNKPSPQEQSSSSGKKKSRFSRFLHR</sequence>
<dbReference type="KEGG" id="tps:THAPSDRAFT_7416"/>
<gene>
    <name evidence="2" type="ORF">THAPSDRAFT_7416</name>
</gene>
<organism evidence="2 3">
    <name type="scientific">Thalassiosira pseudonana</name>
    <name type="common">Marine diatom</name>
    <name type="synonym">Cyclotella nana</name>
    <dbReference type="NCBI Taxonomy" id="35128"/>
    <lineage>
        <taxon>Eukaryota</taxon>
        <taxon>Sar</taxon>
        <taxon>Stramenopiles</taxon>
        <taxon>Ochrophyta</taxon>
        <taxon>Bacillariophyta</taxon>
        <taxon>Coscinodiscophyceae</taxon>
        <taxon>Thalassiosirophycidae</taxon>
        <taxon>Thalassiosirales</taxon>
        <taxon>Thalassiosiraceae</taxon>
        <taxon>Thalassiosira</taxon>
    </lineage>
</organism>
<feature type="region of interest" description="Disordered" evidence="1">
    <location>
        <begin position="118"/>
        <end position="180"/>
    </location>
</feature>
<dbReference type="EMBL" id="CM000644">
    <property type="protein sequence ID" value="EED90801.1"/>
    <property type="molecule type" value="Genomic_DNA"/>
</dbReference>
<feature type="region of interest" description="Disordered" evidence="1">
    <location>
        <begin position="353"/>
        <end position="468"/>
    </location>
</feature>
<feature type="compositionally biased region" description="Basic and acidic residues" evidence="1">
    <location>
        <begin position="50"/>
        <end position="64"/>
    </location>
</feature>
<reference evidence="2 3" key="1">
    <citation type="journal article" date="2004" name="Science">
        <title>The genome of the diatom Thalassiosira pseudonana: ecology, evolution, and metabolism.</title>
        <authorList>
            <person name="Armbrust E.V."/>
            <person name="Berges J.A."/>
            <person name="Bowler C."/>
            <person name="Green B.R."/>
            <person name="Martinez D."/>
            <person name="Putnam N.H."/>
            <person name="Zhou S."/>
            <person name="Allen A.E."/>
            <person name="Apt K.E."/>
            <person name="Bechner M."/>
            <person name="Brzezinski M.A."/>
            <person name="Chaal B.K."/>
            <person name="Chiovitti A."/>
            <person name="Davis A.K."/>
            <person name="Demarest M.S."/>
            <person name="Detter J.C."/>
            <person name="Glavina T."/>
            <person name="Goodstein D."/>
            <person name="Hadi M.Z."/>
            <person name="Hellsten U."/>
            <person name="Hildebrand M."/>
            <person name="Jenkins B.D."/>
            <person name="Jurka J."/>
            <person name="Kapitonov V.V."/>
            <person name="Kroger N."/>
            <person name="Lau W.W."/>
            <person name="Lane T.W."/>
            <person name="Larimer F.W."/>
            <person name="Lippmeier J.C."/>
            <person name="Lucas S."/>
            <person name="Medina M."/>
            <person name="Montsant A."/>
            <person name="Obornik M."/>
            <person name="Parker M.S."/>
            <person name="Palenik B."/>
            <person name="Pazour G.J."/>
            <person name="Richardson P.M."/>
            <person name="Rynearson T.A."/>
            <person name="Saito M.A."/>
            <person name="Schwartz D.C."/>
            <person name="Thamatrakoln K."/>
            <person name="Valentin K."/>
            <person name="Vardi A."/>
            <person name="Wilkerson F.P."/>
            <person name="Rokhsar D.S."/>
        </authorList>
    </citation>
    <scope>NUCLEOTIDE SEQUENCE [LARGE SCALE GENOMIC DNA]</scope>
    <source>
        <strain evidence="2 3">CCMP1335</strain>
    </source>
</reference>
<dbReference type="RefSeq" id="XP_002291950.1">
    <property type="nucleotide sequence ID" value="XM_002291914.1"/>
</dbReference>
<feature type="compositionally biased region" description="Basic and acidic residues" evidence="1">
    <location>
        <begin position="209"/>
        <end position="220"/>
    </location>
</feature>
<dbReference type="HOGENOM" id="CLU_584637_0_0_1"/>
<feature type="compositionally biased region" description="Polar residues" evidence="1">
    <location>
        <begin position="168"/>
        <end position="180"/>
    </location>
</feature>
<feature type="compositionally biased region" description="Low complexity" evidence="1">
    <location>
        <begin position="1"/>
        <end position="17"/>
    </location>
</feature>
<feature type="compositionally biased region" description="Basic residues" evidence="1">
    <location>
        <begin position="158"/>
        <end position="167"/>
    </location>
</feature>
<feature type="region of interest" description="Disordered" evidence="1">
    <location>
        <begin position="209"/>
        <end position="240"/>
    </location>
</feature>
<dbReference type="Proteomes" id="UP000001449">
    <property type="component" value="Chromosome 8"/>
</dbReference>
<dbReference type="InParanoid" id="B8C6G3"/>
<evidence type="ECO:0000313" key="2">
    <source>
        <dbReference type="EMBL" id="EED90801.1"/>
    </source>
</evidence>
<feature type="compositionally biased region" description="Low complexity" evidence="1">
    <location>
        <begin position="445"/>
        <end position="455"/>
    </location>
</feature>
<feature type="region of interest" description="Disordered" evidence="1">
    <location>
        <begin position="1"/>
        <end position="93"/>
    </location>
</feature>